<name>A0ABR4G4V3_9EURO</name>
<feature type="compositionally biased region" description="Basic and acidic residues" evidence="1">
    <location>
        <begin position="104"/>
        <end position="116"/>
    </location>
</feature>
<feature type="region of interest" description="Disordered" evidence="1">
    <location>
        <begin position="104"/>
        <end position="145"/>
    </location>
</feature>
<protein>
    <submittedName>
        <fullName evidence="2">Uncharacterized protein</fullName>
    </submittedName>
</protein>
<reference evidence="2 3" key="1">
    <citation type="submission" date="2024-07" db="EMBL/GenBank/DDBJ databases">
        <title>Section-level genome sequencing and comparative genomics of Aspergillus sections Usti and Cavernicolus.</title>
        <authorList>
            <consortium name="Lawrence Berkeley National Laboratory"/>
            <person name="Nybo J.L."/>
            <person name="Vesth T.C."/>
            <person name="Theobald S."/>
            <person name="Frisvad J.C."/>
            <person name="Larsen T.O."/>
            <person name="Kjaerboelling I."/>
            <person name="Rothschild-Mancinelli K."/>
            <person name="Lyhne E.K."/>
            <person name="Kogle M.E."/>
            <person name="Barry K."/>
            <person name="Clum A."/>
            <person name="Na H."/>
            <person name="Ledsgaard L."/>
            <person name="Lin J."/>
            <person name="Lipzen A."/>
            <person name="Kuo A."/>
            <person name="Riley R."/>
            <person name="Mondo S."/>
            <person name="Labutti K."/>
            <person name="Haridas S."/>
            <person name="Pangalinan J."/>
            <person name="Salamov A.A."/>
            <person name="Simmons B.A."/>
            <person name="Magnuson J.K."/>
            <person name="Chen J."/>
            <person name="Drula E."/>
            <person name="Henrissat B."/>
            <person name="Wiebenga A."/>
            <person name="Lubbers R.J."/>
            <person name="Gomes A.C."/>
            <person name="Makela M.R."/>
            <person name="Stajich J."/>
            <person name="Grigoriev I.V."/>
            <person name="Mortensen U.H."/>
            <person name="De Vries R.P."/>
            <person name="Baker S.E."/>
            <person name="Andersen M.R."/>
        </authorList>
    </citation>
    <scope>NUCLEOTIDE SEQUENCE [LARGE SCALE GENOMIC DNA]</scope>
    <source>
        <strain evidence="2 3">CBS 209.92</strain>
    </source>
</reference>
<evidence type="ECO:0000313" key="3">
    <source>
        <dbReference type="Proteomes" id="UP001610563"/>
    </source>
</evidence>
<evidence type="ECO:0000256" key="1">
    <source>
        <dbReference type="SAM" id="MobiDB-lite"/>
    </source>
</evidence>
<gene>
    <name evidence="2" type="ORF">BJX66DRAFT_207735</name>
</gene>
<dbReference type="EMBL" id="JBFTWV010000049">
    <property type="protein sequence ID" value="KAL2794058.1"/>
    <property type="molecule type" value="Genomic_DNA"/>
</dbReference>
<evidence type="ECO:0000313" key="2">
    <source>
        <dbReference type="EMBL" id="KAL2794058.1"/>
    </source>
</evidence>
<comment type="caution">
    <text evidence="2">The sequence shown here is derived from an EMBL/GenBank/DDBJ whole genome shotgun (WGS) entry which is preliminary data.</text>
</comment>
<feature type="compositionally biased region" description="Low complexity" evidence="1">
    <location>
        <begin position="119"/>
        <end position="132"/>
    </location>
</feature>
<keyword evidence="3" id="KW-1185">Reference proteome</keyword>
<proteinExistence type="predicted"/>
<accession>A0ABR4G4V3</accession>
<organism evidence="2 3">
    <name type="scientific">Aspergillus keveii</name>
    <dbReference type="NCBI Taxonomy" id="714993"/>
    <lineage>
        <taxon>Eukaryota</taxon>
        <taxon>Fungi</taxon>
        <taxon>Dikarya</taxon>
        <taxon>Ascomycota</taxon>
        <taxon>Pezizomycotina</taxon>
        <taxon>Eurotiomycetes</taxon>
        <taxon>Eurotiomycetidae</taxon>
        <taxon>Eurotiales</taxon>
        <taxon>Aspergillaceae</taxon>
        <taxon>Aspergillus</taxon>
        <taxon>Aspergillus subgen. Nidulantes</taxon>
    </lineage>
</organism>
<dbReference type="Proteomes" id="UP001610563">
    <property type="component" value="Unassembled WGS sequence"/>
</dbReference>
<sequence>MPKKRVLESNRSVPRRGYLWQLSSLNGLLRSMRFNADKLPRFRFFFPFFPFCLGIGRGPRKNIPTILNSIPSPTARLQLFQAHNCHQRTRIKFCRHKKQKKVECKWRRRRQNDPHSHHPISSPSSPSLSVSSANGQTSPCRRLECPIHGDQSNAQSCGYDWSPATQSLAAELKTK</sequence>